<sequence length="204" mass="24287">MLNKLYRNMSVEEFEKGYFYATELKAFAKELGIDVGTLRKNEVEDHIKARLSRSEDTPLPKSVSNRKTGGSRDRLSPDSYVVNYVSDKTTKAFLKEEISKRDFDLKDKSGQWYWLNDWRKEQLRNNQKITYRELIDRLYELMTTKGRLPRIPSTRFNNFITDFLAAPENEGATRQEAMVEWERLKKMPVQKNYQEYKKFRNETA</sequence>
<name>A0ABV6C878_9GAMM</name>
<dbReference type="RefSeq" id="WP_385876235.1">
    <property type="nucleotide sequence ID" value="NZ_JBHLXE010000033.1"/>
</dbReference>
<reference evidence="2 3" key="1">
    <citation type="submission" date="2024-09" db="EMBL/GenBank/DDBJ databases">
        <authorList>
            <person name="Sun Q."/>
            <person name="Mori K."/>
        </authorList>
    </citation>
    <scope>NUCLEOTIDE SEQUENCE [LARGE SCALE GENOMIC DNA]</scope>
    <source>
        <strain evidence="2 3">CCM 8545</strain>
    </source>
</reference>
<protein>
    <recommendedName>
        <fullName evidence="4">Rho termination factor N-terminal domain-containing protein</fullName>
    </recommendedName>
</protein>
<gene>
    <name evidence="2" type="ORF">ACFFIT_03370</name>
</gene>
<accession>A0ABV6C878</accession>
<comment type="caution">
    <text evidence="2">The sequence shown here is derived from an EMBL/GenBank/DDBJ whole genome shotgun (WGS) entry which is preliminary data.</text>
</comment>
<dbReference type="Pfam" id="PF18953">
    <property type="entry name" value="SAP_new25"/>
    <property type="match status" value="1"/>
</dbReference>
<evidence type="ECO:0000313" key="2">
    <source>
        <dbReference type="EMBL" id="MFC0179145.1"/>
    </source>
</evidence>
<evidence type="ECO:0008006" key="4">
    <source>
        <dbReference type="Google" id="ProtNLM"/>
    </source>
</evidence>
<evidence type="ECO:0000256" key="1">
    <source>
        <dbReference type="SAM" id="MobiDB-lite"/>
    </source>
</evidence>
<keyword evidence="3" id="KW-1185">Reference proteome</keyword>
<dbReference type="Proteomes" id="UP001589758">
    <property type="component" value="Unassembled WGS sequence"/>
</dbReference>
<evidence type="ECO:0000313" key="3">
    <source>
        <dbReference type="Proteomes" id="UP001589758"/>
    </source>
</evidence>
<feature type="region of interest" description="Disordered" evidence="1">
    <location>
        <begin position="49"/>
        <end position="75"/>
    </location>
</feature>
<proteinExistence type="predicted"/>
<dbReference type="EMBL" id="JBHLXE010000033">
    <property type="protein sequence ID" value="MFC0179145.1"/>
    <property type="molecule type" value="Genomic_DNA"/>
</dbReference>
<feature type="compositionally biased region" description="Basic and acidic residues" evidence="1">
    <location>
        <begin position="49"/>
        <end position="58"/>
    </location>
</feature>
<organism evidence="2 3">
    <name type="scientific">Thorsellia kenyensis</name>
    <dbReference type="NCBI Taxonomy" id="1549888"/>
    <lineage>
        <taxon>Bacteria</taxon>
        <taxon>Pseudomonadati</taxon>
        <taxon>Pseudomonadota</taxon>
        <taxon>Gammaproteobacteria</taxon>
        <taxon>Enterobacterales</taxon>
        <taxon>Thorselliaceae</taxon>
        <taxon>Thorsellia</taxon>
    </lineage>
</organism>